<keyword evidence="3" id="KW-0444">Lipid biosynthesis</keyword>
<evidence type="ECO:0000256" key="9">
    <source>
        <dbReference type="ARBA" id="ARBA00023098"/>
    </source>
</evidence>
<proteinExistence type="inferred from homology"/>
<evidence type="ECO:0000256" key="7">
    <source>
        <dbReference type="ARBA" id="ARBA00022777"/>
    </source>
</evidence>
<dbReference type="Pfam" id="PF02606">
    <property type="entry name" value="LpxK"/>
    <property type="match status" value="1"/>
</dbReference>
<evidence type="ECO:0000256" key="3">
    <source>
        <dbReference type="ARBA" id="ARBA00022516"/>
    </source>
</evidence>
<evidence type="ECO:0000256" key="5">
    <source>
        <dbReference type="ARBA" id="ARBA00022679"/>
    </source>
</evidence>
<dbReference type="InterPro" id="IPR027417">
    <property type="entry name" value="P-loop_NTPase"/>
</dbReference>
<keyword evidence="8" id="KW-0067">ATP-binding</keyword>
<organism evidence="10">
    <name type="scientific">marine metagenome</name>
    <dbReference type="NCBI Taxonomy" id="408172"/>
    <lineage>
        <taxon>unclassified sequences</taxon>
        <taxon>metagenomes</taxon>
        <taxon>ecological metagenomes</taxon>
    </lineage>
</organism>
<comment type="pathway">
    <text evidence="1">Glycolipid biosynthesis; lipid IV(A) biosynthesis; lipid IV(A) from (3R)-3-hydroxytetradecanoyl-[acyl-carrier-protein] and UDP-N-acetyl-alpha-D-glucosamine: step 6/6.</text>
</comment>
<keyword evidence="7" id="KW-0418">Kinase</keyword>
<dbReference type="EMBL" id="UINC01008073">
    <property type="protein sequence ID" value="SVA36384.1"/>
    <property type="molecule type" value="Genomic_DNA"/>
</dbReference>
<dbReference type="EC" id="2.7.1.130" evidence="2"/>
<evidence type="ECO:0000313" key="10">
    <source>
        <dbReference type="EMBL" id="SVA36384.1"/>
    </source>
</evidence>
<dbReference type="GO" id="GO:0009245">
    <property type="term" value="P:lipid A biosynthetic process"/>
    <property type="evidence" value="ECO:0007669"/>
    <property type="project" value="UniProtKB-KW"/>
</dbReference>
<evidence type="ECO:0000256" key="6">
    <source>
        <dbReference type="ARBA" id="ARBA00022741"/>
    </source>
</evidence>
<sequence>MLNFIPNTIVNLKNLFINPYRPNLKVLCVGNFTIGGAGKTPMVRFLRKLLEKEGISCAVMLRGYKGSKAGPLTVDIKTHSYKEVGDEALLHSKDGLTIVSKNRVKGSKYAEDLGIDVLILDDGFQNPSITKDCNLLVISSTQGIGNSLTFPFGPLRESLENTGDKVDILVKAKFSEVSHFSFDIINKYFNNIVDADFVTVIDSNLTDYVVLFAGIGDPQKLIDSVKNKCKKLHVFIKDDHGPINERTAKDILEVAYENNADILTTEKDIMRLLHSEDGSYGKELLLKSKMVKLNVVL</sequence>
<dbReference type="AlphaFoldDB" id="A0A381V8A1"/>
<dbReference type="GO" id="GO:0005524">
    <property type="term" value="F:ATP binding"/>
    <property type="evidence" value="ECO:0007669"/>
    <property type="project" value="UniProtKB-KW"/>
</dbReference>
<evidence type="ECO:0000256" key="2">
    <source>
        <dbReference type="ARBA" id="ARBA00012071"/>
    </source>
</evidence>
<dbReference type="NCBIfam" id="TIGR00682">
    <property type="entry name" value="lpxK"/>
    <property type="match status" value="1"/>
</dbReference>
<evidence type="ECO:0000256" key="4">
    <source>
        <dbReference type="ARBA" id="ARBA00022556"/>
    </source>
</evidence>
<gene>
    <name evidence="10" type="ORF">METZ01_LOCUS89238</name>
</gene>
<feature type="non-terminal residue" evidence="10">
    <location>
        <position position="297"/>
    </location>
</feature>
<dbReference type="InterPro" id="IPR003758">
    <property type="entry name" value="LpxK"/>
</dbReference>
<keyword evidence="6" id="KW-0547">Nucleotide-binding</keyword>
<keyword evidence="5" id="KW-0808">Transferase</keyword>
<keyword evidence="4" id="KW-0441">Lipid A biosynthesis</keyword>
<protein>
    <recommendedName>
        <fullName evidence="2">tetraacyldisaccharide 4'-kinase</fullName>
        <ecNumber evidence="2">2.7.1.130</ecNumber>
    </recommendedName>
</protein>
<dbReference type="PANTHER" id="PTHR42724:SF1">
    <property type="entry name" value="TETRAACYLDISACCHARIDE 4'-KINASE, MITOCHONDRIAL-RELATED"/>
    <property type="match status" value="1"/>
</dbReference>
<accession>A0A381V8A1</accession>
<dbReference type="PANTHER" id="PTHR42724">
    <property type="entry name" value="TETRAACYLDISACCHARIDE 4'-KINASE"/>
    <property type="match status" value="1"/>
</dbReference>
<name>A0A381V8A1_9ZZZZ</name>
<keyword evidence="9" id="KW-0443">Lipid metabolism</keyword>
<evidence type="ECO:0000256" key="1">
    <source>
        <dbReference type="ARBA" id="ARBA00004870"/>
    </source>
</evidence>
<dbReference type="GO" id="GO:0009244">
    <property type="term" value="P:lipopolysaccharide core region biosynthetic process"/>
    <property type="evidence" value="ECO:0007669"/>
    <property type="project" value="TreeGrafter"/>
</dbReference>
<dbReference type="GO" id="GO:0005886">
    <property type="term" value="C:plasma membrane"/>
    <property type="evidence" value="ECO:0007669"/>
    <property type="project" value="TreeGrafter"/>
</dbReference>
<dbReference type="UniPathway" id="UPA00359">
    <property type="reaction ID" value="UER00482"/>
</dbReference>
<dbReference type="SUPFAM" id="SSF52540">
    <property type="entry name" value="P-loop containing nucleoside triphosphate hydrolases"/>
    <property type="match status" value="1"/>
</dbReference>
<reference evidence="10" key="1">
    <citation type="submission" date="2018-05" db="EMBL/GenBank/DDBJ databases">
        <authorList>
            <person name="Lanie J.A."/>
            <person name="Ng W.-L."/>
            <person name="Kazmierczak K.M."/>
            <person name="Andrzejewski T.M."/>
            <person name="Davidsen T.M."/>
            <person name="Wayne K.J."/>
            <person name="Tettelin H."/>
            <person name="Glass J.I."/>
            <person name="Rusch D."/>
            <person name="Podicherti R."/>
            <person name="Tsui H.-C.T."/>
            <person name="Winkler M.E."/>
        </authorList>
    </citation>
    <scope>NUCLEOTIDE SEQUENCE</scope>
</reference>
<evidence type="ECO:0000256" key="8">
    <source>
        <dbReference type="ARBA" id="ARBA00022840"/>
    </source>
</evidence>
<dbReference type="GO" id="GO:0009029">
    <property type="term" value="F:lipid-A 4'-kinase activity"/>
    <property type="evidence" value="ECO:0007669"/>
    <property type="project" value="UniProtKB-EC"/>
</dbReference>
<dbReference type="HAMAP" id="MF_00409">
    <property type="entry name" value="LpxK"/>
    <property type="match status" value="1"/>
</dbReference>